<accession>A0A4V5R398</accession>
<gene>
    <name evidence="1" type="ORF">FCV50_22930</name>
</gene>
<dbReference type="AlphaFoldDB" id="A0A4V5R398"/>
<protein>
    <submittedName>
        <fullName evidence="1">Uncharacterized protein</fullName>
    </submittedName>
</protein>
<sequence>MQTNAALRGEQRRPPNLNHCAVITKAESNPKCRALGIPLERFVIPIFHLYKPAIHLFRLALAKH</sequence>
<name>A0A4V5R398_9VIBR</name>
<evidence type="ECO:0000313" key="1">
    <source>
        <dbReference type="EMBL" id="TKF24738.1"/>
    </source>
</evidence>
<reference evidence="1 2" key="1">
    <citation type="submission" date="2019-04" db="EMBL/GenBank/DDBJ databases">
        <title>A reverse ecology approach based on a biological definition of microbial populations.</title>
        <authorList>
            <person name="Arevalo P."/>
            <person name="Vaninsberghe D."/>
            <person name="Elsherbini J."/>
            <person name="Gore J."/>
            <person name="Polz M."/>
        </authorList>
    </citation>
    <scope>NUCLEOTIDE SEQUENCE [LARGE SCALE GENOMIC DNA]</scope>
    <source>
        <strain evidence="1 2">10N.261.46.F4</strain>
    </source>
</reference>
<comment type="caution">
    <text evidence="1">The sequence shown here is derived from an EMBL/GenBank/DDBJ whole genome shotgun (WGS) entry which is preliminary data.</text>
</comment>
<proteinExistence type="predicted"/>
<dbReference type="Proteomes" id="UP000307574">
    <property type="component" value="Unassembled WGS sequence"/>
</dbReference>
<organism evidence="1 2">
    <name type="scientific">Vibrio kanaloae</name>
    <dbReference type="NCBI Taxonomy" id="170673"/>
    <lineage>
        <taxon>Bacteria</taxon>
        <taxon>Pseudomonadati</taxon>
        <taxon>Pseudomonadota</taxon>
        <taxon>Gammaproteobacteria</taxon>
        <taxon>Vibrionales</taxon>
        <taxon>Vibrionaceae</taxon>
        <taxon>Vibrio</taxon>
    </lineage>
</organism>
<dbReference type="EMBL" id="SYUV01000130">
    <property type="protein sequence ID" value="TKF24738.1"/>
    <property type="molecule type" value="Genomic_DNA"/>
</dbReference>
<evidence type="ECO:0000313" key="2">
    <source>
        <dbReference type="Proteomes" id="UP000307574"/>
    </source>
</evidence>